<evidence type="ECO:0000313" key="14">
    <source>
        <dbReference type="EMBL" id="ACV34896.1"/>
    </source>
</evidence>
<keyword evidence="6 11" id="KW-0378">Hydrolase</keyword>
<dbReference type="PANTHER" id="PTHR43221:SF1">
    <property type="entry name" value="PROTEASE HTPX"/>
    <property type="match status" value="1"/>
</dbReference>
<dbReference type="AlphaFoldDB" id="C7RTS0"/>
<evidence type="ECO:0000256" key="6">
    <source>
        <dbReference type="ARBA" id="ARBA00022801"/>
    </source>
</evidence>
<organism evidence="14">
    <name type="scientific">Accumulibacter regalis</name>
    <dbReference type="NCBI Taxonomy" id="522306"/>
    <lineage>
        <taxon>Bacteria</taxon>
        <taxon>Pseudomonadati</taxon>
        <taxon>Pseudomonadota</taxon>
        <taxon>Betaproteobacteria</taxon>
        <taxon>Candidatus Accumulibacter</taxon>
    </lineage>
</organism>
<reference evidence="14" key="1">
    <citation type="submission" date="2009-08" db="EMBL/GenBank/DDBJ databases">
        <authorList>
            <consortium name="US DOE Joint Genome Institute"/>
            <person name="Lucas S."/>
            <person name="Copeland A."/>
            <person name="Lapidus A."/>
            <person name="Glavina del Rio T."/>
            <person name="Dalin E."/>
            <person name="Tice H."/>
            <person name="Bruce D."/>
            <person name="Barry K."/>
            <person name="Pitluck S."/>
            <person name="Lowry S."/>
            <person name="Larimer F."/>
            <person name="Land M."/>
            <person name="Hauser L."/>
            <person name="Kyrpides N."/>
            <person name="Ivanova N."/>
            <person name="McMahon K.D."/>
            <person name="Hugenholtz P."/>
        </authorList>
    </citation>
    <scope>NUCLEOTIDE SEQUENCE</scope>
    <source>
        <strain evidence="14">UW-1</strain>
    </source>
</reference>
<sequence length="316" mass="34419" precursor="true">MAPLTWRRHAWSNRLQTVLLLFALLGISGLAGALLFGVQGMGIALLASLLALLIEPAAGARLTLTLYRARPIAEYQAPELCAVARQLADIAGLPSPPVLHYAPTPLVNAFAVGQRKRSAVALTDGLLRALSMREITGVLAHEIAHIAHGDLRVMNLADYISRLTSLFAFVGQLLLLLSLPLILTGSAEIDLFALLLLVVSPHLALLAQLGLSRVREFDADLEAVRITGDPAGLASALAKIERVSRSWRSWLLPGWGNPEPSWLRTHPATEERISRLLSLADAGPRHLPRQEIPPLASGIWRTRRGAPRWYPGGYWY</sequence>
<keyword evidence="8 12" id="KW-1133">Transmembrane helix</keyword>
<dbReference type="InterPro" id="IPR001915">
    <property type="entry name" value="Peptidase_M48"/>
</dbReference>
<dbReference type="EMBL" id="CP001715">
    <property type="protein sequence ID" value="ACV34896.1"/>
    <property type="molecule type" value="Genomic_DNA"/>
</dbReference>
<keyword evidence="3 11" id="KW-0645">Protease</keyword>
<evidence type="ECO:0000256" key="10">
    <source>
        <dbReference type="ARBA" id="ARBA00023136"/>
    </source>
</evidence>
<feature type="transmembrane region" description="Helical" evidence="12">
    <location>
        <begin position="189"/>
        <end position="207"/>
    </location>
</feature>
<evidence type="ECO:0000256" key="2">
    <source>
        <dbReference type="ARBA" id="ARBA00022475"/>
    </source>
</evidence>
<dbReference type="CDD" id="cd07339">
    <property type="entry name" value="M48B_HtpX_like"/>
    <property type="match status" value="1"/>
</dbReference>
<dbReference type="PANTHER" id="PTHR43221">
    <property type="entry name" value="PROTEASE HTPX"/>
    <property type="match status" value="1"/>
</dbReference>
<keyword evidence="5" id="KW-0479">Metal-binding</keyword>
<dbReference type="HOGENOM" id="CLU_042266_3_2_4"/>
<dbReference type="KEGG" id="app:CAP2UW1_1582"/>
<dbReference type="OrthoDB" id="15218at2"/>
<comment type="subcellular location">
    <subcellularLocation>
        <location evidence="1">Cell membrane</location>
        <topology evidence="1">Multi-pass membrane protein</topology>
    </subcellularLocation>
</comment>
<keyword evidence="4 12" id="KW-0812">Transmembrane</keyword>
<evidence type="ECO:0000256" key="5">
    <source>
        <dbReference type="ARBA" id="ARBA00022723"/>
    </source>
</evidence>
<evidence type="ECO:0000256" key="9">
    <source>
        <dbReference type="ARBA" id="ARBA00023049"/>
    </source>
</evidence>
<accession>C7RTS0</accession>
<dbReference type="GO" id="GO:0005886">
    <property type="term" value="C:plasma membrane"/>
    <property type="evidence" value="ECO:0007669"/>
    <property type="project" value="UniProtKB-SubCell"/>
</dbReference>
<dbReference type="Pfam" id="PF01435">
    <property type="entry name" value="Peptidase_M48"/>
    <property type="match status" value="1"/>
</dbReference>
<dbReference type="eggNOG" id="COG0501">
    <property type="taxonomic scope" value="Bacteria"/>
</dbReference>
<evidence type="ECO:0000259" key="13">
    <source>
        <dbReference type="Pfam" id="PF01435"/>
    </source>
</evidence>
<dbReference type="Gene3D" id="3.30.2010.10">
    <property type="entry name" value="Metalloproteases ('zincins'), catalytic domain"/>
    <property type="match status" value="1"/>
</dbReference>
<keyword evidence="7 11" id="KW-0862">Zinc</keyword>
<evidence type="ECO:0000256" key="12">
    <source>
        <dbReference type="SAM" id="Phobius"/>
    </source>
</evidence>
<proteinExistence type="inferred from homology"/>
<keyword evidence="2" id="KW-1003">Cell membrane</keyword>
<comment type="similarity">
    <text evidence="11">Belongs to the peptidase M48 family.</text>
</comment>
<keyword evidence="10 12" id="KW-0472">Membrane</keyword>
<protein>
    <submittedName>
        <fullName evidence="14">Peptidase M48 Ste24p</fullName>
    </submittedName>
</protein>
<dbReference type="GO" id="GO:0004222">
    <property type="term" value="F:metalloendopeptidase activity"/>
    <property type="evidence" value="ECO:0007669"/>
    <property type="project" value="InterPro"/>
</dbReference>
<feature type="transmembrane region" description="Helical" evidence="12">
    <location>
        <begin position="163"/>
        <end position="183"/>
    </location>
</feature>
<dbReference type="GO" id="GO:0046872">
    <property type="term" value="F:metal ion binding"/>
    <property type="evidence" value="ECO:0007669"/>
    <property type="project" value="UniProtKB-KW"/>
</dbReference>
<comment type="cofactor">
    <cofactor evidence="11">
        <name>Zn(2+)</name>
        <dbReference type="ChEBI" id="CHEBI:29105"/>
    </cofactor>
    <text evidence="11">Binds 1 zinc ion per subunit.</text>
</comment>
<dbReference type="GO" id="GO:0006508">
    <property type="term" value="P:proteolysis"/>
    <property type="evidence" value="ECO:0007669"/>
    <property type="project" value="UniProtKB-KW"/>
</dbReference>
<dbReference type="InterPro" id="IPR050083">
    <property type="entry name" value="HtpX_protease"/>
</dbReference>
<feature type="domain" description="Peptidase M48" evidence="13">
    <location>
        <begin position="76"/>
        <end position="278"/>
    </location>
</feature>
<gene>
    <name evidence="14" type="ordered locus">CAP2UW1_1582</name>
</gene>
<evidence type="ECO:0000256" key="11">
    <source>
        <dbReference type="RuleBase" id="RU003983"/>
    </source>
</evidence>
<evidence type="ECO:0000256" key="1">
    <source>
        <dbReference type="ARBA" id="ARBA00004651"/>
    </source>
</evidence>
<feature type="transmembrane region" description="Helical" evidence="12">
    <location>
        <begin position="43"/>
        <end position="64"/>
    </location>
</feature>
<keyword evidence="9 11" id="KW-0482">Metalloprotease</keyword>
<reference evidence="14" key="2">
    <citation type="submission" date="2009-09" db="EMBL/GenBank/DDBJ databases">
        <title>Complete sequence of chromosome of Candidatus Accumulibacter phosphatis clade IIA str. UW-1.</title>
        <authorList>
            <consortium name="US DOE Joint Genome Institute"/>
            <person name="Martin H.G."/>
            <person name="Ivanova N."/>
            <person name="Kunin V."/>
            <person name="Warnecke F."/>
            <person name="Barry K."/>
            <person name="He S."/>
            <person name="Salamov A."/>
            <person name="Szeto E."/>
            <person name="Dalin E."/>
            <person name="Pangilinan J.L."/>
            <person name="Lapidus A."/>
            <person name="Lowry S."/>
            <person name="Kyrpides N.C."/>
            <person name="McMahon K.D."/>
            <person name="Hugenholtz P."/>
        </authorList>
    </citation>
    <scope>NUCLEOTIDE SEQUENCE [LARGE SCALE GENOMIC DNA]</scope>
    <source>
        <strain evidence="14">UW-1</strain>
    </source>
</reference>
<evidence type="ECO:0000256" key="7">
    <source>
        <dbReference type="ARBA" id="ARBA00022833"/>
    </source>
</evidence>
<dbReference type="STRING" id="522306.CAP2UW1_1582"/>
<evidence type="ECO:0000256" key="8">
    <source>
        <dbReference type="ARBA" id="ARBA00022989"/>
    </source>
</evidence>
<evidence type="ECO:0000256" key="3">
    <source>
        <dbReference type="ARBA" id="ARBA00022670"/>
    </source>
</evidence>
<name>C7RTS0_ACCRE</name>
<evidence type="ECO:0000256" key="4">
    <source>
        <dbReference type="ARBA" id="ARBA00022692"/>
    </source>
</evidence>